<dbReference type="AlphaFoldDB" id="A0A5C8D612"/>
<dbReference type="InterPro" id="IPR000424">
    <property type="entry name" value="Primosome_PriB/ssb"/>
</dbReference>
<dbReference type="Proteomes" id="UP000324638">
    <property type="component" value="Unassembled WGS sequence"/>
</dbReference>
<comment type="caution">
    <text evidence="4">The sequence shown here is derived from an EMBL/GenBank/DDBJ whole genome shotgun (WGS) entry which is preliminary data.</text>
</comment>
<evidence type="ECO:0000256" key="3">
    <source>
        <dbReference type="RuleBase" id="RU000524"/>
    </source>
</evidence>
<evidence type="ECO:0000313" key="5">
    <source>
        <dbReference type="Proteomes" id="UP000324638"/>
    </source>
</evidence>
<reference evidence="4 5" key="1">
    <citation type="journal article" date="1992" name="Lakartidningen">
        <title>[Penicillin V and not amoxicillin is the first choice preparation in acute otitis].</title>
        <authorList>
            <person name="Kamme C."/>
            <person name="Lundgren K."/>
            <person name="Prellner K."/>
        </authorList>
    </citation>
    <scope>NUCLEOTIDE SEQUENCE [LARGE SCALE GENOMIC DNA]</scope>
    <source>
        <strain evidence="4 5">513A</strain>
    </source>
</reference>
<dbReference type="InterPro" id="IPR011344">
    <property type="entry name" value="ssDNA-bd"/>
</dbReference>
<dbReference type="PIRSF" id="PIRSF002070">
    <property type="entry name" value="SSB"/>
    <property type="match status" value="1"/>
</dbReference>
<sequence>MSGNANIIVIEGRLTRDPNFTKTKNGKSLCKFSMANNRYYYTNGSLQKEVYFFDFITWGYNAEKAASSLSKGSHVLVSGELRQNSYFTKEGNRKNSIYILALEIKSLSKKTLDNNSSNELANNQEISNIIEENMEQAF</sequence>
<dbReference type="RefSeq" id="WP_147738644.1">
    <property type="nucleotide sequence ID" value="NZ_SAXU01000001.1"/>
</dbReference>
<dbReference type="Pfam" id="PF00436">
    <property type="entry name" value="SSB"/>
    <property type="match status" value="1"/>
</dbReference>
<dbReference type="SUPFAM" id="SSF50249">
    <property type="entry name" value="Nucleic acid-binding proteins"/>
    <property type="match status" value="1"/>
</dbReference>
<name>A0A5C8D612_9SPIR</name>
<accession>A0A5C8D612</accession>
<evidence type="ECO:0000256" key="2">
    <source>
        <dbReference type="PIRNR" id="PIRNR002070"/>
    </source>
</evidence>
<dbReference type="EMBL" id="SAXU01000001">
    <property type="protein sequence ID" value="TXJ20473.1"/>
    <property type="molecule type" value="Genomic_DNA"/>
</dbReference>
<evidence type="ECO:0000256" key="1">
    <source>
        <dbReference type="ARBA" id="ARBA00023125"/>
    </source>
</evidence>
<dbReference type="GO" id="GO:0006260">
    <property type="term" value="P:DNA replication"/>
    <property type="evidence" value="ECO:0007669"/>
    <property type="project" value="InterPro"/>
</dbReference>
<gene>
    <name evidence="4" type="ORF">EPJ79_04840</name>
</gene>
<dbReference type="Gene3D" id="2.40.50.140">
    <property type="entry name" value="Nucleic acid-binding proteins"/>
    <property type="match status" value="1"/>
</dbReference>
<dbReference type="GO" id="GO:0003697">
    <property type="term" value="F:single-stranded DNA binding"/>
    <property type="evidence" value="ECO:0007669"/>
    <property type="project" value="InterPro"/>
</dbReference>
<evidence type="ECO:0000313" key="4">
    <source>
        <dbReference type="EMBL" id="TXJ20473.1"/>
    </source>
</evidence>
<organism evidence="4 5">
    <name type="scientific">Brachyspira aalborgi</name>
    <dbReference type="NCBI Taxonomy" id="29522"/>
    <lineage>
        <taxon>Bacteria</taxon>
        <taxon>Pseudomonadati</taxon>
        <taxon>Spirochaetota</taxon>
        <taxon>Spirochaetia</taxon>
        <taxon>Brachyspirales</taxon>
        <taxon>Brachyspiraceae</taxon>
        <taxon>Brachyspira</taxon>
    </lineage>
</organism>
<keyword evidence="1 2" id="KW-0238">DNA-binding</keyword>
<dbReference type="NCBIfam" id="TIGR00621">
    <property type="entry name" value="ssb"/>
    <property type="match status" value="1"/>
</dbReference>
<dbReference type="PROSITE" id="PS50935">
    <property type="entry name" value="SSB"/>
    <property type="match status" value="1"/>
</dbReference>
<proteinExistence type="predicted"/>
<protein>
    <recommendedName>
        <fullName evidence="2 3">Single-stranded DNA-binding protein</fullName>
    </recommendedName>
</protein>
<dbReference type="CDD" id="cd04496">
    <property type="entry name" value="SSB_OBF"/>
    <property type="match status" value="1"/>
</dbReference>
<dbReference type="InterPro" id="IPR012340">
    <property type="entry name" value="NA-bd_OB-fold"/>
</dbReference>